<feature type="region of interest" description="Disordered" evidence="4">
    <location>
        <begin position="225"/>
        <end position="246"/>
    </location>
</feature>
<dbReference type="InParanoid" id="A0A7J7DR02"/>
<dbReference type="InterPro" id="IPR001005">
    <property type="entry name" value="SANT/Myb"/>
</dbReference>
<dbReference type="SUPFAM" id="SSF47370">
    <property type="entry name" value="Bromodomain"/>
    <property type="match status" value="1"/>
</dbReference>
<comment type="caution">
    <text evidence="6">The sequence shown here is derived from an EMBL/GenBank/DDBJ whole genome shotgun (WGS) entry which is preliminary data.</text>
</comment>
<dbReference type="CDD" id="cd04369">
    <property type="entry name" value="Bromodomain"/>
    <property type="match status" value="1"/>
</dbReference>
<evidence type="ECO:0000256" key="4">
    <source>
        <dbReference type="SAM" id="MobiDB-lite"/>
    </source>
</evidence>
<organism evidence="6 7">
    <name type="scientific">Tripterygium wilfordii</name>
    <name type="common">Thunder God vine</name>
    <dbReference type="NCBI Taxonomy" id="458696"/>
    <lineage>
        <taxon>Eukaryota</taxon>
        <taxon>Viridiplantae</taxon>
        <taxon>Streptophyta</taxon>
        <taxon>Embryophyta</taxon>
        <taxon>Tracheophyta</taxon>
        <taxon>Spermatophyta</taxon>
        <taxon>Magnoliopsida</taxon>
        <taxon>eudicotyledons</taxon>
        <taxon>Gunneridae</taxon>
        <taxon>Pentapetalae</taxon>
        <taxon>rosids</taxon>
        <taxon>fabids</taxon>
        <taxon>Celastrales</taxon>
        <taxon>Celastraceae</taxon>
        <taxon>Tripterygium</taxon>
    </lineage>
</organism>
<feature type="compositionally biased region" description="Basic and acidic residues" evidence="4">
    <location>
        <begin position="228"/>
        <end position="246"/>
    </location>
</feature>
<proteinExistence type="predicted"/>
<feature type="compositionally biased region" description="Polar residues" evidence="4">
    <location>
        <begin position="261"/>
        <end position="272"/>
    </location>
</feature>
<dbReference type="SUPFAM" id="SSF46689">
    <property type="entry name" value="Homeodomain-like"/>
    <property type="match status" value="1"/>
</dbReference>
<dbReference type="Pfam" id="PF00439">
    <property type="entry name" value="Bromodomain"/>
    <property type="match status" value="1"/>
</dbReference>
<reference evidence="6 7" key="1">
    <citation type="journal article" date="2020" name="Nat. Commun.">
        <title>Genome of Tripterygium wilfordii and identification of cytochrome P450 involved in triptolide biosynthesis.</title>
        <authorList>
            <person name="Tu L."/>
            <person name="Su P."/>
            <person name="Zhang Z."/>
            <person name="Gao L."/>
            <person name="Wang J."/>
            <person name="Hu T."/>
            <person name="Zhou J."/>
            <person name="Zhang Y."/>
            <person name="Zhao Y."/>
            <person name="Liu Y."/>
            <person name="Song Y."/>
            <person name="Tong Y."/>
            <person name="Lu Y."/>
            <person name="Yang J."/>
            <person name="Xu C."/>
            <person name="Jia M."/>
            <person name="Peters R.J."/>
            <person name="Huang L."/>
            <person name="Gao W."/>
        </authorList>
    </citation>
    <scope>NUCLEOTIDE SEQUENCE [LARGE SCALE GENOMIC DNA]</scope>
    <source>
        <strain evidence="7">cv. XIE 37</strain>
        <tissue evidence="6">Leaf</tissue>
    </source>
</reference>
<feature type="compositionally biased region" description="Basic and acidic residues" evidence="4">
    <location>
        <begin position="524"/>
        <end position="533"/>
    </location>
</feature>
<accession>A0A7J7DR02</accession>
<evidence type="ECO:0000256" key="2">
    <source>
        <dbReference type="PROSITE-ProRule" id="PRU00035"/>
    </source>
</evidence>
<dbReference type="PANTHER" id="PTHR37888:SF8">
    <property type="entry name" value="HISTONE-LYSINE N-METHYLTRANSFERASE, H3 LYSINE-79 SPECIFIC-LIKE"/>
    <property type="match status" value="1"/>
</dbReference>
<dbReference type="Proteomes" id="UP000593562">
    <property type="component" value="Unassembled WGS sequence"/>
</dbReference>
<evidence type="ECO:0000313" key="7">
    <source>
        <dbReference type="Proteomes" id="UP000593562"/>
    </source>
</evidence>
<evidence type="ECO:0000313" key="6">
    <source>
        <dbReference type="EMBL" id="KAF5748785.1"/>
    </source>
</evidence>
<feature type="compositionally biased region" description="Basic and acidic residues" evidence="4">
    <location>
        <begin position="600"/>
        <end position="626"/>
    </location>
</feature>
<dbReference type="Gene3D" id="1.20.920.10">
    <property type="entry name" value="Bromodomain-like"/>
    <property type="match status" value="1"/>
</dbReference>
<feature type="compositionally biased region" description="Low complexity" evidence="4">
    <location>
        <begin position="273"/>
        <end position="282"/>
    </location>
</feature>
<feature type="region of interest" description="Disordered" evidence="4">
    <location>
        <begin position="258"/>
        <end position="312"/>
    </location>
</feature>
<dbReference type="AlphaFoldDB" id="A0A7J7DR02"/>
<feature type="compositionally biased region" description="Acidic residues" evidence="4">
    <location>
        <begin position="574"/>
        <end position="599"/>
    </location>
</feature>
<dbReference type="CDD" id="cd00167">
    <property type="entry name" value="SANT"/>
    <property type="match status" value="1"/>
</dbReference>
<dbReference type="InterPro" id="IPR001487">
    <property type="entry name" value="Bromodomain"/>
</dbReference>
<feature type="compositionally biased region" description="Basic and acidic residues" evidence="4">
    <location>
        <begin position="468"/>
        <end position="482"/>
    </location>
</feature>
<dbReference type="PANTHER" id="PTHR37888">
    <property type="entry name" value="DNA-BINDING BROMODOMAIN-CONTAINING PROTEIN"/>
    <property type="match status" value="1"/>
</dbReference>
<feature type="region of interest" description="Disordered" evidence="4">
    <location>
        <begin position="468"/>
        <end position="533"/>
    </location>
</feature>
<evidence type="ECO:0000256" key="1">
    <source>
        <dbReference type="ARBA" id="ARBA00023117"/>
    </source>
</evidence>
<dbReference type="EMBL" id="JAAARO010000004">
    <property type="protein sequence ID" value="KAF5748785.1"/>
    <property type="molecule type" value="Genomic_DNA"/>
</dbReference>
<keyword evidence="1 2" id="KW-0103">Bromodomain</keyword>
<evidence type="ECO:0000259" key="5">
    <source>
        <dbReference type="PROSITE" id="PS50014"/>
    </source>
</evidence>
<dbReference type="InterPro" id="IPR009057">
    <property type="entry name" value="Homeodomain-like_sf"/>
</dbReference>
<dbReference type="InterPro" id="IPR036427">
    <property type="entry name" value="Bromodomain-like_sf"/>
</dbReference>
<keyword evidence="3" id="KW-0175">Coiled coil</keyword>
<feature type="coiled-coil region" evidence="3">
    <location>
        <begin position="91"/>
        <end position="132"/>
    </location>
</feature>
<dbReference type="SMART" id="SM00297">
    <property type="entry name" value="BROMO"/>
    <property type="match status" value="1"/>
</dbReference>
<name>A0A7J7DR02_TRIWF</name>
<evidence type="ECO:0000256" key="3">
    <source>
        <dbReference type="SAM" id="Coils"/>
    </source>
</evidence>
<feature type="region of interest" description="Disordered" evidence="4">
    <location>
        <begin position="574"/>
        <end position="676"/>
    </location>
</feature>
<dbReference type="Gene3D" id="1.10.10.60">
    <property type="entry name" value="Homeodomain-like"/>
    <property type="match status" value="1"/>
</dbReference>
<sequence>MAKKHEMIAQSWGTLEELLLACAVNRHGTSNWDSITMDVKNRTSALPFLTPQHCIEKFNDLRQRFMLRYDAESADITNLVPMVNELRRIRIEELRREVQRHDASILSLELKVKRLEEKRDESLKEEADMEREKKPSLEKFVRKSFTGSDSDDCDRRYFNQSYSSEKNEKELVSAKQKIGGNDTIEAQDEKIKLELNLLEDKFEIGLVQTGSKPGVKWDWSCNVNVGHDGNEDQTMSREKISNSETKRINQGCAEFEEPNELQESVKQGTTKQSSDVQSSASLSRKKKQHTRSSDLGTRGGSSGSGEPDDYDEVSLTTKQGLAIKSELLARLLKIIRSNRLGSMFERPTRSQESERYRNLIRQHMDLQMVQSRLERGDYSDCPLKFFRDLLLLFNNAIIFCRKSSREYGAAQELRGVVLKELTNKIQWRQPVAGETEPEQESASFSKTNKSLTMIACGKCNYFKMITENNDRNGNRRDGEVKNKQKLNGSKIDGSFANTDDMGIRKKQTQDGSVSGFTKLRRSNRNTDLKHELGANELSSHDSLDLKLDKSDRKERHGRLVTSFLKRMNYYLPGEETDDEYDVDHGYEDEDTDYEVEEKEENSKERNARRDRVTRSSRDNGVREKTVKPKRSGGRPLKTQASSTSESLLFGTGRSRRNNGDSEVAGNGGRPRKRTRR</sequence>
<dbReference type="PROSITE" id="PS50014">
    <property type="entry name" value="BROMODOMAIN_2"/>
    <property type="match status" value="1"/>
</dbReference>
<protein>
    <submittedName>
        <fullName evidence="6">Putative DNA binding protein</fullName>
    </submittedName>
</protein>
<feature type="domain" description="Bromo" evidence="5">
    <location>
        <begin position="336"/>
        <end position="407"/>
    </location>
</feature>
<keyword evidence="7" id="KW-1185">Reference proteome</keyword>
<gene>
    <name evidence="6" type="ORF">HS088_TW04G00744</name>
</gene>
<dbReference type="OrthoDB" id="1742084at2759"/>